<accession>A0A6B2KY68</accession>
<evidence type="ECO:0000256" key="2">
    <source>
        <dbReference type="ARBA" id="ARBA00023034"/>
    </source>
</evidence>
<dbReference type="GO" id="GO:0005795">
    <property type="term" value="C:Golgi stack"/>
    <property type="evidence" value="ECO:0007669"/>
    <property type="project" value="TreeGrafter"/>
</dbReference>
<keyword evidence="2" id="KW-0333">Golgi apparatus</keyword>
<dbReference type="Gene3D" id="1.25.10.10">
    <property type="entry name" value="Leucine-rich Repeat Variant"/>
    <property type="match status" value="1"/>
</dbReference>
<dbReference type="GO" id="GO:0012507">
    <property type="term" value="C:ER to Golgi transport vesicle membrane"/>
    <property type="evidence" value="ECO:0007669"/>
    <property type="project" value="TreeGrafter"/>
</dbReference>
<protein>
    <recommendedName>
        <fullName evidence="6">Vesicle tethering protein Uso1/P115-like head domain-containing protein</fullName>
    </recommendedName>
</protein>
<organism evidence="7">
    <name type="scientific">Arcella intermedia</name>
    <dbReference type="NCBI Taxonomy" id="1963864"/>
    <lineage>
        <taxon>Eukaryota</taxon>
        <taxon>Amoebozoa</taxon>
        <taxon>Tubulinea</taxon>
        <taxon>Elardia</taxon>
        <taxon>Arcellinida</taxon>
        <taxon>Sphaerothecina</taxon>
        <taxon>Arcellidae</taxon>
        <taxon>Arcella</taxon>
    </lineage>
</organism>
<dbReference type="GO" id="GO:0048211">
    <property type="term" value="P:Golgi vesicle docking"/>
    <property type="evidence" value="ECO:0007669"/>
    <property type="project" value="TreeGrafter"/>
</dbReference>
<dbReference type="GO" id="GO:0048280">
    <property type="term" value="P:vesicle fusion with Golgi apparatus"/>
    <property type="evidence" value="ECO:0007669"/>
    <property type="project" value="InterPro"/>
</dbReference>
<dbReference type="EMBL" id="GIBP01000697">
    <property type="protein sequence ID" value="NDV29666.1"/>
    <property type="molecule type" value="Transcribed_RNA"/>
</dbReference>
<dbReference type="GO" id="GO:0000139">
    <property type="term" value="C:Golgi membrane"/>
    <property type="evidence" value="ECO:0007669"/>
    <property type="project" value="InterPro"/>
</dbReference>
<dbReference type="PANTHER" id="PTHR10013:SF0">
    <property type="entry name" value="GENERAL VESICULAR TRANSPORT FACTOR P115"/>
    <property type="match status" value="1"/>
</dbReference>
<feature type="domain" description="Vesicle tethering protein Uso1/P115-like head" evidence="6">
    <location>
        <begin position="337"/>
        <end position="604"/>
    </location>
</feature>
<dbReference type="SUPFAM" id="SSF48371">
    <property type="entry name" value="ARM repeat"/>
    <property type="match status" value="1"/>
</dbReference>
<dbReference type="GO" id="GO:0005783">
    <property type="term" value="C:endoplasmic reticulum"/>
    <property type="evidence" value="ECO:0007669"/>
    <property type="project" value="TreeGrafter"/>
</dbReference>
<dbReference type="InterPro" id="IPR000225">
    <property type="entry name" value="Armadillo"/>
</dbReference>
<reference evidence="7" key="1">
    <citation type="journal article" date="2020" name="J. Eukaryot. Microbiol.">
        <title>De novo Sequencing, Assembly and Annotation of the Transcriptome for the Free-Living Testate Amoeba Arcella intermedia.</title>
        <authorList>
            <person name="Ribeiro G.M."/>
            <person name="Porfirio-Sousa A.L."/>
            <person name="Maurer-Alcala X.X."/>
            <person name="Katz L.A."/>
            <person name="Lahr D.J.G."/>
        </authorList>
    </citation>
    <scope>NUCLEOTIDE SEQUENCE</scope>
</reference>
<proteinExistence type="predicted"/>
<dbReference type="GO" id="GO:0006886">
    <property type="term" value="P:intracellular protein transport"/>
    <property type="evidence" value="ECO:0007669"/>
    <property type="project" value="InterPro"/>
</dbReference>
<evidence type="ECO:0000256" key="3">
    <source>
        <dbReference type="ARBA" id="ARBA00023054"/>
    </source>
</evidence>
<evidence type="ECO:0000256" key="4">
    <source>
        <dbReference type="PROSITE-ProRule" id="PRU00259"/>
    </source>
</evidence>
<dbReference type="InterPro" id="IPR024095">
    <property type="entry name" value="Vesicle_P115"/>
</dbReference>
<keyword evidence="3 5" id="KW-0175">Coiled coil</keyword>
<dbReference type="PANTHER" id="PTHR10013">
    <property type="entry name" value="GENERAL VESICULAR TRANSPORT FACTOR P115"/>
    <property type="match status" value="1"/>
</dbReference>
<dbReference type="Pfam" id="PF04869">
    <property type="entry name" value="Uso1_p115_head"/>
    <property type="match status" value="1"/>
</dbReference>
<feature type="repeat" description="ARM" evidence="4">
    <location>
        <begin position="137"/>
        <end position="178"/>
    </location>
</feature>
<sequence length="782" mass="88905">MKTNNVNVLTLLETIKHGAKEERTKAISELNRITADPKNITEIGKNLDPLMEILKVDKLDSDEIVEILISIMETPPQKDAAPYVANIENFLKEKENIEIVLSLLEQNDKMKYLSLKLITVLLKKKLVQVQEILLNSMAINNIVDLLKSSDMIVSESLSLLKELSENNQEIQKIIMFAGAFEKLFDIMKENQMGNGGVFVEESLNVLNNLLKNNSINTNIFRESNFIPKFAPLLELDETDLFMLPDQKSKIIELALETVQILCSCNNPQDTYACQSALSKCGVLDLVLKLALGGVYCSKIRSSALWSLGFMIKGHAENCAKFRDAQFTSVKSQKPQHSVLRILNITFTSQVYKERRASLHCLQCYLLGNEDAQLALASTITPPPVDPTSNEEETIGRTLLRTLMGWEHDTDNLRPWYASMMLSYILQDNRPCKERLLRLQLEIPKAESSGLPSDNLFTKIIKEVGKAIKIGADVQIQVGILRLLSVWIYDCPQAIQAFLQSTSQTQIFLDLMTQGSSNIHVVGLGAIILGSCLLRENDIDEGILMALRKNDKFVDAIKQITKSEDFVFAEQRKYHMNTEDSNKLMFYDYQYTLFFNRAQQQIMKVIQGIPKKPVFYPLTSTNSSPQLVESPQLQQQLREKDNLLMELQAKISGLEKEILNTNSLMELQKAQNAELTEQNTTLKQAKKTLKQRITLLTQKNLSLEQKYLSLEDQLKHNDLTYNQNMSALHSRIIDLQKALDEKNANYQELEANTEELYIVLAEKSLEIRDYKKQLGLPVDDEEN</sequence>
<dbReference type="InterPro" id="IPR011989">
    <property type="entry name" value="ARM-like"/>
</dbReference>
<dbReference type="InterPro" id="IPR006953">
    <property type="entry name" value="Vesicle_Uso1_P115_head"/>
</dbReference>
<dbReference type="GO" id="GO:0006888">
    <property type="term" value="P:endoplasmic reticulum to Golgi vesicle-mediated transport"/>
    <property type="evidence" value="ECO:0007669"/>
    <property type="project" value="TreeGrafter"/>
</dbReference>
<evidence type="ECO:0000259" key="6">
    <source>
        <dbReference type="Pfam" id="PF04869"/>
    </source>
</evidence>
<evidence type="ECO:0000256" key="5">
    <source>
        <dbReference type="SAM" id="Coils"/>
    </source>
</evidence>
<dbReference type="InterPro" id="IPR016024">
    <property type="entry name" value="ARM-type_fold"/>
</dbReference>
<feature type="coiled-coil region" evidence="5">
    <location>
        <begin position="629"/>
        <end position="758"/>
    </location>
</feature>
<evidence type="ECO:0000313" key="7">
    <source>
        <dbReference type="EMBL" id="NDV29666.1"/>
    </source>
</evidence>
<comment type="subcellular location">
    <subcellularLocation>
        <location evidence="1">Golgi apparatus</location>
    </subcellularLocation>
</comment>
<dbReference type="AlphaFoldDB" id="A0A6B2KY68"/>
<dbReference type="PROSITE" id="PS50176">
    <property type="entry name" value="ARM_REPEAT"/>
    <property type="match status" value="1"/>
</dbReference>
<evidence type="ECO:0000256" key="1">
    <source>
        <dbReference type="ARBA" id="ARBA00004555"/>
    </source>
</evidence>
<name>A0A6B2KY68_9EUKA</name>